<proteinExistence type="predicted"/>
<evidence type="ECO:0000313" key="1">
    <source>
        <dbReference type="EMBL" id="PNR54938.1"/>
    </source>
</evidence>
<keyword evidence="3" id="KW-1185">Reference proteome</keyword>
<dbReference type="InParanoid" id="A0A2K1KMD2"/>
<reference evidence="1 3" key="2">
    <citation type="journal article" date="2018" name="Plant J.">
        <title>The Physcomitrella patens chromosome-scale assembly reveals moss genome structure and evolution.</title>
        <authorList>
            <person name="Lang D."/>
            <person name="Ullrich K.K."/>
            <person name="Murat F."/>
            <person name="Fuchs J."/>
            <person name="Jenkins J."/>
            <person name="Haas F.B."/>
            <person name="Piednoel M."/>
            <person name="Gundlach H."/>
            <person name="Van Bel M."/>
            <person name="Meyberg R."/>
            <person name="Vives C."/>
            <person name="Morata J."/>
            <person name="Symeonidi A."/>
            <person name="Hiss M."/>
            <person name="Muchero W."/>
            <person name="Kamisugi Y."/>
            <person name="Saleh O."/>
            <person name="Blanc G."/>
            <person name="Decker E.L."/>
            <person name="van Gessel N."/>
            <person name="Grimwood J."/>
            <person name="Hayes R.D."/>
            <person name="Graham S.W."/>
            <person name="Gunter L.E."/>
            <person name="McDaniel S.F."/>
            <person name="Hoernstein S.N.W."/>
            <person name="Larsson A."/>
            <person name="Li F.W."/>
            <person name="Perroud P.F."/>
            <person name="Phillips J."/>
            <person name="Ranjan P."/>
            <person name="Rokshar D.S."/>
            <person name="Rothfels C.J."/>
            <person name="Schneider L."/>
            <person name="Shu S."/>
            <person name="Stevenson D.W."/>
            <person name="Thummler F."/>
            <person name="Tillich M."/>
            <person name="Villarreal Aguilar J.C."/>
            <person name="Widiez T."/>
            <person name="Wong G.K."/>
            <person name="Wymore A."/>
            <person name="Zhang Y."/>
            <person name="Zimmer A.D."/>
            <person name="Quatrano R.S."/>
            <person name="Mayer K.F.X."/>
            <person name="Goodstein D."/>
            <person name="Casacuberta J.M."/>
            <person name="Vandepoele K."/>
            <person name="Reski R."/>
            <person name="Cuming A.C."/>
            <person name="Tuskan G.A."/>
            <person name="Maumus F."/>
            <person name="Salse J."/>
            <person name="Schmutz J."/>
            <person name="Rensing S.A."/>
        </authorList>
    </citation>
    <scope>NUCLEOTIDE SEQUENCE [LARGE SCALE GENOMIC DNA]</scope>
    <source>
        <strain evidence="2 3">cv. Gransden 2004</strain>
    </source>
</reference>
<name>A0A2K1KMD2_PHYPA</name>
<reference evidence="1 3" key="1">
    <citation type="journal article" date="2008" name="Science">
        <title>The Physcomitrella genome reveals evolutionary insights into the conquest of land by plants.</title>
        <authorList>
            <person name="Rensing S."/>
            <person name="Lang D."/>
            <person name="Zimmer A."/>
            <person name="Terry A."/>
            <person name="Salamov A."/>
            <person name="Shapiro H."/>
            <person name="Nishiyama T."/>
            <person name="Perroud P.-F."/>
            <person name="Lindquist E."/>
            <person name="Kamisugi Y."/>
            <person name="Tanahashi T."/>
            <person name="Sakakibara K."/>
            <person name="Fujita T."/>
            <person name="Oishi K."/>
            <person name="Shin-I T."/>
            <person name="Kuroki Y."/>
            <person name="Toyoda A."/>
            <person name="Suzuki Y."/>
            <person name="Hashimoto A."/>
            <person name="Yamaguchi K."/>
            <person name="Sugano A."/>
            <person name="Kohara Y."/>
            <person name="Fujiyama A."/>
            <person name="Anterola A."/>
            <person name="Aoki S."/>
            <person name="Ashton N."/>
            <person name="Barbazuk W.B."/>
            <person name="Barker E."/>
            <person name="Bennetzen J."/>
            <person name="Bezanilla M."/>
            <person name="Blankenship R."/>
            <person name="Cho S.H."/>
            <person name="Dutcher S."/>
            <person name="Estelle M."/>
            <person name="Fawcett J.A."/>
            <person name="Gundlach H."/>
            <person name="Hanada K."/>
            <person name="Heyl A."/>
            <person name="Hicks K.A."/>
            <person name="Hugh J."/>
            <person name="Lohr M."/>
            <person name="Mayer K."/>
            <person name="Melkozernov A."/>
            <person name="Murata T."/>
            <person name="Nelson D."/>
            <person name="Pils B."/>
            <person name="Prigge M."/>
            <person name="Reiss B."/>
            <person name="Renner T."/>
            <person name="Rombauts S."/>
            <person name="Rushton P."/>
            <person name="Sanderfoot A."/>
            <person name="Schween G."/>
            <person name="Shiu S.-H."/>
            <person name="Stueber K."/>
            <person name="Theodoulou F.L."/>
            <person name="Tu H."/>
            <person name="Van de Peer Y."/>
            <person name="Verrier P.J."/>
            <person name="Waters E."/>
            <person name="Wood A."/>
            <person name="Yang L."/>
            <person name="Cove D."/>
            <person name="Cuming A."/>
            <person name="Hasebe M."/>
            <person name="Lucas S."/>
            <person name="Mishler D.B."/>
            <person name="Reski R."/>
            <person name="Grigoriev I."/>
            <person name="Quatrano R.S."/>
            <person name="Boore J.L."/>
        </authorList>
    </citation>
    <scope>NUCLEOTIDE SEQUENCE [LARGE SCALE GENOMIC DNA]</scope>
    <source>
        <strain evidence="2 3">cv. Gransden 2004</strain>
    </source>
</reference>
<protein>
    <submittedName>
        <fullName evidence="1 2">Uncharacterized protein</fullName>
    </submittedName>
</protein>
<dbReference type="EnsemblPlants" id="Pp3c4_6210V3.1">
    <property type="protein sequence ID" value="PAC:32921107.CDS.1"/>
    <property type="gene ID" value="Pp3c4_6210"/>
</dbReference>
<dbReference type="Gramene" id="Pp3c4_6210V3.1">
    <property type="protein sequence ID" value="PAC:32921107.CDS.1"/>
    <property type="gene ID" value="Pp3c4_6210"/>
</dbReference>
<sequence>MAIKDKFIEIVFEIEELGVTWQALKNIFEANNSFQILLLSIHLYNMCMLEGCLIKEYL</sequence>
<reference evidence="2" key="3">
    <citation type="submission" date="2020-12" db="UniProtKB">
        <authorList>
            <consortium name="EnsemblPlants"/>
        </authorList>
    </citation>
    <scope>IDENTIFICATION</scope>
</reference>
<evidence type="ECO:0000313" key="2">
    <source>
        <dbReference type="EnsemblPlants" id="PAC:32921107.CDS.1"/>
    </source>
</evidence>
<dbReference type="Proteomes" id="UP000006727">
    <property type="component" value="Chromosome 4"/>
</dbReference>
<dbReference type="EMBL" id="ABEU02000004">
    <property type="protein sequence ID" value="PNR54938.1"/>
    <property type="molecule type" value="Genomic_DNA"/>
</dbReference>
<organism evidence="1">
    <name type="scientific">Physcomitrium patens</name>
    <name type="common">Spreading-leaved earth moss</name>
    <name type="synonym">Physcomitrella patens</name>
    <dbReference type="NCBI Taxonomy" id="3218"/>
    <lineage>
        <taxon>Eukaryota</taxon>
        <taxon>Viridiplantae</taxon>
        <taxon>Streptophyta</taxon>
        <taxon>Embryophyta</taxon>
        <taxon>Bryophyta</taxon>
        <taxon>Bryophytina</taxon>
        <taxon>Bryopsida</taxon>
        <taxon>Funariidae</taxon>
        <taxon>Funariales</taxon>
        <taxon>Funariaceae</taxon>
        <taxon>Physcomitrium</taxon>
    </lineage>
</organism>
<gene>
    <name evidence="1" type="ORF">PHYPA_005831</name>
</gene>
<dbReference type="AlphaFoldDB" id="A0A2K1KMD2"/>
<accession>A0A2K1KMD2</accession>
<evidence type="ECO:0000313" key="3">
    <source>
        <dbReference type="Proteomes" id="UP000006727"/>
    </source>
</evidence>